<evidence type="ECO:0000313" key="1">
    <source>
        <dbReference type="EMBL" id="QND55660.1"/>
    </source>
</evidence>
<accession>A0A7G6SMC8</accession>
<gene>
    <name evidence="1" type="ORF">HB778_02460</name>
</gene>
<name>A0A7G6SMC8_9HYPH</name>
<sequence length="61" mass="6493">MKTGTLDELLSDIVADLFLAPAAAAAKPAAAPDAELRRLLDEVEKRLGPAVVKPPRAREDE</sequence>
<protein>
    <submittedName>
        <fullName evidence="1">Uncharacterized protein</fullName>
    </submittedName>
</protein>
<proteinExistence type="predicted"/>
<evidence type="ECO:0000313" key="2">
    <source>
        <dbReference type="Proteomes" id="UP000515465"/>
    </source>
</evidence>
<dbReference type="RefSeq" id="WP_183461187.1">
    <property type="nucleotide sequence ID" value="NZ_CP050296.1"/>
</dbReference>
<dbReference type="AlphaFoldDB" id="A0A7G6SMC8"/>
<dbReference type="EMBL" id="CP050296">
    <property type="protein sequence ID" value="QND55660.1"/>
    <property type="molecule type" value="Genomic_DNA"/>
</dbReference>
<dbReference type="Proteomes" id="UP000515465">
    <property type="component" value="Chromosome"/>
</dbReference>
<organism evidence="1 2">
    <name type="scientific">Mesorhizobium huakuii</name>
    <dbReference type="NCBI Taxonomy" id="28104"/>
    <lineage>
        <taxon>Bacteria</taxon>
        <taxon>Pseudomonadati</taxon>
        <taxon>Pseudomonadota</taxon>
        <taxon>Alphaproteobacteria</taxon>
        <taxon>Hyphomicrobiales</taxon>
        <taxon>Phyllobacteriaceae</taxon>
        <taxon>Mesorhizobium</taxon>
    </lineage>
</organism>
<reference evidence="2" key="1">
    <citation type="journal article" date="2020" name="Mol. Plant Microbe">
        <title>Rhizobial microsymbionts of the narrowly endemic Oxytropis species growing in Kamchatka are characterized by significant genetic diversity and possess a set of genes that are associated with T3SS and T6SS secretion systems and can affect the development of symbiosis.</title>
        <authorList>
            <person name="Safronova V."/>
            <person name="Guro P."/>
            <person name="Sazanova A."/>
            <person name="Kuznetsova I."/>
            <person name="Belimov A."/>
            <person name="Yakubov V."/>
            <person name="Chirak E."/>
            <person name="Afonin A."/>
            <person name="Gogolev Y."/>
            <person name="Andronov E."/>
            <person name="Tikhonovich I."/>
        </authorList>
    </citation>
    <scope>NUCLEOTIDE SEQUENCE [LARGE SCALE GENOMIC DNA]</scope>
    <source>
        <strain evidence="2">583</strain>
    </source>
</reference>